<sequence length="99" mass="10563">MDYIFNHTLTKSDTKGPPDRWARPNSAFYITKGNRQQDEASQAASGFVQLSKVFDEDSGMRPRVLVPAAVNKASYGLTCADVEGAVVGGAGVGGWRRGG</sequence>
<protein>
    <submittedName>
        <fullName evidence="1">Uncharacterized protein</fullName>
    </submittedName>
</protein>
<reference evidence="2" key="1">
    <citation type="journal article" date="2016" name="Nat. Commun.">
        <title>The Gonium pectorale genome demonstrates co-option of cell cycle regulation during the evolution of multicellularity.</title>
        <authorList>
            <person name="Hanschen E.R."/>
            <person name="Marriage T.N."/>
            <person name="Ferris P.J."/>
            <person name="Hamaji T."/>
            <person name="Toyoda A."/>
            <person name="Fujiyama A."/>
            <person name="Neme R."/>
            <person name="Noguchi H."/>
            <person name="Minakuchi Y."/>
            <person name="Suzuki M."/>
            <person name="Kawai-Toyooka H."/>
            <person name="Smith D.R."/>
            <person name="Sparks H."/>
            <person name="Anderson J."/>
            <person name="Bakaric R."/>
            <person name="Luria V."/>
            <person name="Karger A."/>
            <person name="Kirschner M.W."/>
            <person name="Durand P.M."/>
            <person name="Michod R.E."/>
            <person name="Nozaki H."/>
            <person name="Olson B.J."/>
        </authorList>
    </citation>
    <scope>NUCLEOTIDE SEQUENCE [LARGE SCALE GENOMIC DNA]</scope>
    <source>
        <strain evidence="2">NIES-2863</strain>
    </source>
</reference>
<dbReference type="AlphaFoldDB" id="A0A150G3T6"/>
<comment type="caution">
    <text evidence="1">The sequence shown here is derived from an EMBL/GenBank/DDBJ whole genome shotgun (WGS) entry which is preliminary data.</text>
</comment>
<evidence type="ECO:0000313" key="1">
    <source>
        <dbReference type="EMBL" id="KXZ44443.1"/>
    </source>
</evidence>
<name>A0A150G3T6_GONPE</name>
<proteinExistence type="predicted"/>
<keyword evidence="2" id="KW-1185">Reference proteome</keyword>
<dbReference type="Proteomes" id="UP000075714">
    <property type="component" value="Unassembled WGS sequence"/>
</dbReference>
<evidence type="ECO:0000313" key="2">
    <source>
        <dbReference type="Proteomes" id="UP000075714"/>
    </source>
</evidence>
<gene>
    <name evidence="1" type="ORF">GPECTOR_67g283</name>
</gene>
<organism evidence="1 2">
    <name type="scientific">Gonium pectorale</name>
    <name type="common">Green alga</name>
    <dbReference type="NCBI Taxonomy" id="33097"/>
    <lineage>
        <taxon>Eukaryota</taxon>
        <taxon>Viridiplantae</taxon>
        <taxon>Chlorophyta</taxon>
        <taxon>core chlorophytes</taxon>
        <taxon>Chlorophyceae</taxon>
        <taxon>CS clade</taxon>
        <taxon>Chlamydomonadales</taxon>
        <taxon>Volvocaceae</taxon>
        <taxon>Gonium</taxon>
    </lineage>
</organism>
<dbReference type="EMBL" id="LSYV01000068">
    <property type="protein sequence ID" value="KXZ44443.1"/>
    <property type="molecule type" value="Genomic_DNA"/>
</dbReference>
<accession>A0A150G3T6</accession>